<dbReference type="PANTHER" id="PTHR12991:SF10">
    <property type="entry name" value="GATOR COMPLEX PROTEIN NPRL2"/>
    <property type="match status" value="1"/>
</dbReference>
<feature type="compositionally biased region" description="Polar residues" evidence="2">
    <location>
        <begin position="420"/>
        <end position="451"/>
    </location>
</feature>
<feature type="compositionally biased region" description="Basic and acidic residues" evidence="2">
    <location>
        <begin position="921"/>
        <end position="932"/>
    </location>
</feature>
<feature type="region of interest" description="Disordered" evidence="2">
    <location>
        <begin position="151"/>
        <end position="179"/>
    </location>
</feature>
<comment type="caution">
    <text evidence="3">The sequence shown here is derived from an EMBL/GenBank/DDBJ whole genome shotgun (WGS) entry which is preliminary data.</text>
</comment>
<dbReference type="Pfam" id="PF06218">
    <property type="entry name" value="NPR2"/>
    <property type="match status" value="1"/>
</dbReference>
<feature type="region of interest" description="Disordered" evidence="2">
    <location>
        <begin position="841"/>
        <end position="871"/>
    </location>
</feature>
<feature type="compositionally biased region" description="Polar residues" evidence="2">
    <location>
        <begin position="154"/>
        <end position="168"/>
    </location>
</feature>
<feature type="compositionally biased region" description="Basic and acidic residues" evidence="2">
    <location>
        <begin position="306"/>
        <end position="336"/>
    </location>
</feature>
<feature type="compositionally biased region" description="Gly residues" evidence="2">
    <location>
        <begin position="1"/>
        <end position="14"/>
    </location>
</feature>
<protein>
    <submittedName>
        <fullName evidence="3">Uncharacterized protein</fullName>
    </submittedName>
</protein>
<evidence type="ECO:0000256" key="1">
    <source>
        <dbReference type="ARBA" id="ARBA00008433"/>
    </source>
</evidence>
<dbReference type="Proteomes" id="UP001530293">
    <property type="component" value="Unassembled WGS sequence"/>
</dbReference>
<dbReference type="InterPro" id="IPR009348">
    <property type="entry name" value="NPR2-like"/>
</dbReference>
<dbReference type="PANTHER" id="PTHR12991">
    <property type="entry name" value="NITROGEN PERMEASE REGULATOR 2/TUMOR SUPPRESSOR CANDIDATE 4"/>
    <property type="match status" value="1"/>
</dbReference>
<organism evidence="3 4">
    <name type="scientific">Discostella pseudostelligera</name>
    <dbReference type="NCBI Taxonomy" id="259834"/>
    <lineage>
        <taxon>Eukaryota</taxon>
        <taxon>Sar</taxon>
        <taxon>Stramenopiles</taxon>
        <taxon>Ochrophyta</taxon>
        <taxon>Bacillariophyta</taxon>
        <taxon>Coscinodiscophyceae</taxon>
        <taxon>Thalassiosirophycidae</taxon>
        <taxon>Stephanodiscales</taxon>
        <taxon>Stephanodiscaceae</taxon>
        <taxon>Discostella</taxon>
    </lineage>
</organism>
<comment type="similarity">
    <text evidence="1">Belongs to the NPR2 family.</text>
</comment>
<feature type="compositionally biased region" description="Polar residues" evidence="2">
    <location>
        <begin position="841"/>
        <end position="863"/>
    </location>
</feature>
<dbReference type="EMBL" id="JALLBG020000189">
    <property type="protein sequence ID" value="KAL3760327.1"/>
    <property type="molecule type" value="Genomic_DNA"/>
</dbReference>
<accession>A0ABD3MDS5</accession>
<sequence length="1052" mass="115299">MSSGVAGAGAGGGPRPTSPAIIVAPSASPSSTSTALINPLQQPPPPPPPPTSPSSKFSPQTPPPKSSSSSCNANNALLASATPTPRPTSPSGSSVCTSKSGISNSPRPPVYRRGVNSNFAGGGASSTLTAASASASSSVATTTLLGKSSMLGLTRTSSNSSIPRSIPGNNPPTGTPSLEHELSTIFDNLDYKNASVAQSSLHDDTTILADTTTTTRNDNTIQPDPTNPHHRHHLPHPLPPSQCPLLCVFYAEFDIVIGPRVCYQSPQKFMQLDVDVNVDEIHHALEETFLAVLPKKEEEKVLSDYMQKEETKEGSDTIKHQQMDDSPDNHEHDEYWKWPSNMKRPPIVERDLSDASTSRSSSIPGSKQNVASNSNITAAATTSALDVDGNSNSTGSKSMADANIIATPATTKVHERKQSDTSTLHSASHSRNPSFASSSKGTTSNPNQQLPHNEGGGDNSTIDTELLQNSIFAATSEYIITGNELANRSITVSTHKMHILSRPQIICDTQRYERNSLLFAVGFVLRRGEDNVVDPRHFWPVLSKLSSTLYDMEVESEFLSNSRSRSQIQIILENVLISLNSKQMDCHLLLDNANLMNLQLFHPPPAAPTPPVPDYAVPILLRPEWQLQMYDWDLTINWIVPHIDGCQYVKQIAASTEVDMEMVRACLRVLRHHGVLTYVDVFRYSNVYEFQGYEQLSKGGGSENKRKKKKADAIKKVLTEAFWYSAKSKYVSRSQPMTINTPTFGNIPVVPRASKKQTPNNVADENSFLAPRSFPSLTHFPMRKEHPPEDDAIRGDRSRCPDKKEIILMTKAIEQLYSSLRRDKSFGDVLLEKIAGMTDQSSFDSKTSLATPSIDKNNNLTHGTSDDDHENEQRIDWKRVFDYFDHRRLVTFGLFQGLIRRVHQYPLAYRIGTDNDDANDCDDRREEKHGDDTGNGVGLELSAVAEEAALIAAGMTMDERSMATSCSASPLQSNIAPPSFSGKCETILNKASQKEVYLRSGNLMLEKIALAMDGTRCDDELSCMFDLPIEKLIEMLQATGRWSVISVYSCVD</sequence>
<feature type="compositionally biased region" description="Low complexity" evidence="2">
    <location>
        <begin position="18"/>
        <end position="35"/>
    </location>
</feature>
<dbReference type="GO" id="GO:1904262">
    <property type="term" value="P:negative regulation of TORC1 signaling"/>
    <property type="evidence" value="ECO:0007669"/>
    <property type="project" value="UniProtKB-ARBA"/>
</dbReference>
<evidence type="ECO:0000313" key="4">
    <source>
        <dbReference type="Proteomes" id="UP001530293"/>
    </source>
</evidence>
<reference evidence="3 4" key="1">
    <citation type="submission" date="2024-10" db="EMBL/GenBank/DDBJ databases">
        <title>Updated reference genomes for cyclostephanoid diatoms.</title>
        <authorList>
            <person name="Roberts W.R."/>
            <person name="Alverson A.J."/>
        </authorList>
    </citation>
    <scope>NUCLEOTIDE SEQUENCE [LARGE SCALE GENOMIC DNA]</scope>
    <source>
        <strain evidence="3 4">AJA232-27</strain>
    </source>
</reference>
<evidence type="ECO:0000256" key="2">
    <source>
        <dbReference type="SAM" id="MobiDB-lite"/>
    </source>
</evidence>
<evidence type="ECO:0000313" key="3">
    <source>
        <dbReference type="EMBL" id="KAL3760327.1"/>
    </source>
</evidence>
<proteinExistence type="inferred from homology"/>
<feature type="compositionally biased region" description="Polar residues" evidence="2">
    <location>
        <begin position="95"/>
        <end position="105"/>
    </location>
</feature>
<feature type="region of interest" description="Disordered" evidence="2">
    <location>
        <begin position="1"/>
        <end position="116"/>
    </location>
</feature>
<feature type="compositionally biased region" description="Pro residues" evidence="2">
    <location>
        <begin position="41"/>
        <end position="52"/>
    </location>
</feature>
<gene>
    <name evidence="3" type="ORF">ACHAWU_006325</name>
</gene>
<feature type="region of interest" description="Disordered" evidence="2">
    <location>
        <begin position="306"/>
        <end position="346"/>
    </location>
</feature>
<feature type="region of interest" description="Disordered" evidence="2">
    <location>
        <begin position="778"/>
        <end position="797"/>
    </location>
</feature>
<feature type="region of interest" description="Disordered" evidence="2">
    <location>
        <begin position="916"/>
        <end position="937"/>
    </location>
</feature>
<feature type="compositionally biased region" description="Basic and acidic residues" evidence="2">
    <location>
        <begin position="782"/>
        <end position="797"/>
    </location>
</feature>
<keyword evidence="4" id="KW-1185">Reference proteome</keyword>
<name>A0ABD3MDS5_9STRA</name>
<dbReference type="AlphaFoldDB" id="A0ABD3MDS5"/>
<feature type="region of interest" description="Disordered" evidence="2">
    <location>
        <begin position="408"/>
        <end position="462"/>
    </location>
</feature>